<dbReference type="InParanoid" id="A0A1E1LKJ9"/>
<dbReference type="Proteomes" id="UP000178129">
    <property type="component" value="Unassembled WGS sequence"/>
</dbReference>
<evidence type="ECO:0000313" key="3">
    <source>
        <dbReference type="Proteomes" id="UP000178129"/>
    </source>
</evidence>
<gene>
    <name evidence="2" type="ORF">RCO7_10992</name>
</gene>
<dbReference type="EMBL" id="FJUW01000060">
    <property type="protein sequence ID" value="CZT11031.1"/>
    <property type="molecule type" value="Genomic_DNA"/>
</dbReference>
<dbReference type="AlphaFoldDB" id="A0A1E1LKJ9"/>
<accession>A0A1E1LKJ9</accession>
<keyword evidence="3" id="KW-1185">Reference proteome</keyword>
<reference evidence="3" key="1">
    <citation type="submission" date="2016-03" db="EMBL/GenBank/DDBJ databases">
        <authorList>
            <person name="Ploux O."/>
        </authorList>
    </citation>
    <scope>NUCLEOTIDE SEQUENCE [LARGE SCALE GENOMIC DNA]</scope>
    <source>
        <strain evidence="3">UK7</strain>
    </source>
</reference>
<evidence type="ECO:0000313" key="2">
    <source>
        <dbReference type="EMBL" id="CZT11031.1"/>
    </source>
</evidence>
<name>A0A1E1LKJ9_9HELO</name>
<comment type="caution">
    <text evidence="2">The sequence shown here is derived from an EMBL/GenBank/DDBJ whole genome shotgun (WGS) entry which is preliminary data.</text>
</comment>
<feature type="compositionally biased region" description="Basic and acidic residues" evidence="1">
    <location>
        <begin position="53"/>
        <end position="63"/>
    </location>
</feature>
<feature type="region of interest" description="Disordered" evidence="1">
    <location>
        <begin position="53"/>
        <end position="77"/>
    </location>
</feature>
<evidence type="ECO:0000256" key="1">
    <source>
        <dbReference type="SAM" id="MobiDB-lite"/>
    </source>
</evidence>
<protein>
    <submittedName>
        <fullName evidence="2">Uncharacterized protein</fullName>
    </submittedName>
</protein>
<sequence>MSTVPKQKHLKRVALILVVANPDKIDSLVAAFKHENIVNVVTDLSEPFATKGPEEAIKTDTKQGHQFRPRPLQLLQP</sequence>
<proteinExistence type="predicted"/>
<organism evidence="2 3">
    <name type="scientific">Rhynchosporium graminicola</name>
    <dbReference type="NCBI Taxonomy" id="2792576"/>
    <lineage>
        <taxon>Eukaryota</taxon>
        <taxon>Fungi</taxon>
        <taxon>Dikarya</taxon>
        <taxon>Ascomycota</taxon>
        <taxon>Pezizomycotina</taxon>
        <taxon>Leotiomycetes</taxon>
        <taxon>Helotiales</taxon>
        <taxon>Ploettnerulaceae</taxon>
        <taxon>Rhynchosporium</taxon>
    </lineage>
</organism>